<dbReference type="PROSITE" id="PS50021">
    <property type="entry name" value="CH"/>
    <property type="match status" value="1"/>
</dbReference>
<evidence type="ECO:0008006" key="7">
    <source>
        <dbReference type="Google" id="ProtNLM"/>
    </source>
</evidence>
<dbReference type="SMART" id="SM00323">
    <property type="entry name" value="RasGAP"/>
    <property type="match status" value="1"/>
</dbReference>
<feature type="region of interest" description="Disordered" evidence="2">
    <location>
        <begin position="311"/>
        <end position="347"/>
    </location>
</feature>
<feature type="domain" description="Calponin-homology (CH)" evidence="4">
    <location>
        <begin position="436"/>
        <end position="544"/>
    </location>
</feature>
<evidence type="ECO:0000256" key="1">
    <source>
        <dbReference type="SAM" id="Coils"/>
    </source>
</evidence>
<dbReference type="STRING" id="1884261.A0A5C3QVJ2"/>
<dbReference type="InterPro" id="IPR036872">
    <property type="entry name" value="CH_dom_sf"/>
</dbReference>
<name>A0A5C3QVJ2_9AGAR</name>
<dbReference type="PANTHER" id="PTHR14149">
    <property type="entry name" value="RAS GTPASE-ACTIVATING PROTEIN WITH IQ MOTIF"/>
    <property type="match status" value="1"/>
</dbReference>
<dbReference type="SMART" id="SM00015">
    <property type="entry name" value="IQ"/>
    <property type="match status" value="10"/>
</dbReference>
<dbReference type="Pfam" id="PF00612">
    <property type="entry name" value="IQ"/>
    <property type="match status" value="4"/>
</dbReference>
<feature type="region of interest" description="Disordered" evidence="2">
    <location>
        <begin position="1"/>
        <end position="172"/>
    </location>
</feature>
<feature type="region of interest" description="Disordered" evidence="2">
    <location>
        <begin position="191"/>
        <end position="294"/>
    </location>
</feature>
<dbReference type="SUPFAM" id="SSF48350">
    <property type="entry name" value="GTPase activation domain, GAP"/>
    <property type="match status" value="1"/>
</dbReference>
<dbReference type="Proteomes" id="UP000305067">
    <property type="component" value="Unassembled WGS sequence"/>
</dbReference>
<keyword evidence="1" id="KW-0175">Coiled coil</keyword>
<dbReference type="Gene3D" id="1.10.506.10">
    <property type="entry name" value="GTPase Activation - p120gap, domain 1"/>
    <property type="match status" value="1"/>
</dbReference>
<evidence type="ECO:0000259" key="3">
    <source>
        <dbReference type="PROSITE" id="PS50018"/>
    </source>
</evidence>
<dbReference type="Gene3D" id="1.10.418.10">
    <property type="entry name" value="Calponin-like domain"/>
    <property type="match status" value="1"/>
</dbReference>
<dbReference type="PANTHER" id="PTHR14149:SF14">
    <property type="entry name" value="CALPONIN-HOMOLOGY (CH) DOMAIN-CONTAINING PROTEIN"/>
    <property type="match status" value="1"/>
</dbReference>
<feature type="compositionally biased region" description="Polar residues" evidence="2">
    <location>
        <begin position="98"/>
        <end position="115"/>
    </location>
</feature>
<dbReference type="GO" id="GO:1903479">
    <property type="term" value="P:mitotic actomyosin contractile ring assembly actin filament organization"/>
    <property type="evidence" value="ECO:0007669"/>
    <property type="project" value="TreeGrafter"/>
</dbReference>
<protein>
    <recommendedName>
        <fullName evidence="7">Ras GTPase-activating protein</fullName>
    </recommendedName>
</protein>
<dbReference type="SUPFAM" id="SSF143885">
    <property type="entry name" value="RGC domain-like"/>
    <property type="match status" value="1"/>
</dbReference>
<accession>A0A5C3QVJ2</accession>
<dbReference type="InterPro" id="IPR000048">
    <property type="entry name" value="IQ_motif_EF-hand-BS"/>
</dbReference>
<dbReference type="Pfam" id="PF03836">
    <property type="entry name" value="RasGAP_C"/>
    <property type="match status" value="1"/>
</dbReference>
<keyword evidence="6" id="KW-1185">Reference proteome</keyword>
<dbReference type="EMBL" id="ML178816">
    <property type="protein sequence ID" value="TFL06033.1"/>
    <property type="molecule type" value="Genomic_DNA"/>
</dbReference>
<dbReference type="InterPro" id="IPR008936">
    <property type="entry name" value="Rho_GTPase_activation_prot"/>
</dbReference>
<proteinExistence type="predicted"/>
<feature type="compositionally biased region" description="Low complexity" evidence="2">
    <location>
        <begin position="248"/>
        <end position="265"/>
    </location>
</feature>
<feature type="compositionally biased region" description="Basic and acidic residues" evidence="2">
    <location>
        <begin position="329"/>
        <end position="347"/>
    </location>
</feature>
<evidence type="ECO:0000256" key="2">
    <source>
        <dbReference type="SAM" id="MobiDB-lite"/>
    </source>
</evidence>
<feature type="compositionally biased region" description="Low complexity" evidence="2">
    <location>
        <begin position="30"/>
        <end position="49"/>
    </location>
</feature>
<sequence>MDSDHPLPTTPKSPSSASGSFGYQARLLERTSSTRSNNTLSRNTSLSTRGILPVTQNVTGTRKWAPAHKGSASVDGTRGKWEERIKAEAVLNEDQRTRSPSPTKSTGYRSQSPTLSRHDSRAIPEYRPSTPPSYHRSAQDLDTTPTPRALKRQTMPSPIIASPLSPNTTGISVEATSPSEIFATPQRIHLPQSSTSFPASHAASSDLHNRYSPSPPSRYRRPTLDSVTDNGTAAVEASPSPLRRRPLSTSYGSSSSSAETFSTPSYQRPAAPPSVSVSAPVPPEPSSSVMSPPAYRSSYMANKKASTYGESLGTRRYGNHLPRIASGDGDDHADDRVEDPAPQPEKLHVYKPMEDTRSQRQRREDRIIKKAMDIFAETAAKPIPAADAVAGVPGRLRLPKKETKSIQPSPLVPSSRLNRGLWADTQRHLLQAHEYLCHVGEAQQWIEGCLTEELGFGIVEMEDGLRNGVVLAKLVRAIHGERAVRRIYDAPKLDFRHSDNINHFFLFVRNVGLPECFIFELTDLYEKKNLPKVIYCIHALSHLLARRGMAQRINNLLGKLTFSDEQLQKTQKGLAGVPMPNFGNVGRELAQEINEEPEEPEPEPETEDERRDRLLLENEDSITALQSRCRGWLARQEKESVNVRLRLAERHVAKLQAVTRGALARARVARQRKNQVNLTPWAIQLQTRCRASLQRRAWSQRLRRIRSLGLFAIMLQAHARGVIQRRRYTALRAALRNSKQHVTKLQTILRASQIRRSHKQLAKTLHRPQVLTPIAGLQAQARGVLLRRRLARVDHALARCTPNIVALQGHCRGLLARRRVRNQLNKLEDISDVVVRIQAAVRTFLARRRLLFLIRDLRRSSPLLVGLQARARANLARQQHTSLVKALAEVQVIRGLNLFQARARAAIQRNHHQEVARQLETIVPDMVAVQSTCRGALVRLYHHAWRDHLRRNHPVATILQAMLRGALLRKNFRAKIDYYRRNLSKVVKIQSLFRAKETREQYRQLTMGKNVTVGTIKNFVHLLDDSESDFQEEIKVERLRKRVLEGMQETQALHSVLDALDTKIALVVENAKSFEELMNARRRLGADSIAAHDARAKLLAAHGDPFAGPNTLDAAAKRKLDLYQQLFYLLQTKAEYLSRIFLKLAQDDASEVQRRLTERVVLKLYGYGHDRRENYLLLKLFQLSIEQEVSCAKSLQDVIHGHPMFINIALQYIREHSSYIRDTFQTTINQVVKEEDLDLECNPTMIYRNTIDRDEMRSGVPNKQSREIAFHEALDNPDTRAEYIRHLQVLQWWTETFMKVIIQSTRKLPYNIRFLARETLNSLRTHYPDATNEECATCIGRLIFARYINPALLAPETFDIVKGKVEYSQRKNLAQISIVLNQITSGREFGDDNPSYLPINDFVRQAIAEMTQWLLQIANVADAETQLHAHEFLDAVVQPKPIYITPNEIYSMHTLLSQQLDFVAPTYNDPMRAMLTELGGVPNPHLGNDELKDARDSPITLELTNAFGNLKDPKSEEKSLWVQAKRGVLAILRVQPAQDLVEALMRPVTEDDELMWEDILVNEVQNEARQHQRRMPSQAVGDSGYRLEDIRALSFKEVKAHTIFFLLELEKQGKISRGNGFQDVLNAIAGDVRSKHRKRVERQTAMDSMKEALRQLEERKRSYEERINVYTTHFENSMSTMQRGKGKKRFTLPFTKQYYHDRDLKRHGQAPAYGSFIYTAKHLYEKRVLISVNQYSPRQFDKLQITFSSKTPGVFNVLLETTNLGGSGKIANEDVRMETLLQLKYENKSSVSLFNGTAEFNLQEFIGQINKKFYV</sequence>
<evidence type="ECO:0000313" key="6">
    <source>
        <dbReference type="Proteomes" id="UP000305067"/>
    </source>
</evidence>
<dbReference type="Pfam" id="PF00616">
    <property type="entry name" value="RasGAP"/>
    <property type="match status" value="1"/>
</dbReference>
<evidence type="ECO:0000313" key="5">
    <source>
        <dbReference type="EMBL" id="TFL06033.1"/>
    </source>
</evidence>
<feature type="compositionally biased region" description="Polar residues" evidence="2">
    <location>
        <begin position="10"/>
        <end position="21"/>
    </location>
</feature>
<dbReference type="SUPFAM" id="SSF47576">
    <property type="entry name" value="Calponin-homology domain, CH-domain"/>
    <property type="match status" value="1"/>
</dbReference>
<dbReference type="SMART" id="SM00033">
    <property type="entry name" value="CH"/>
    <property type="match status" value="1"/>
</dbReference>
<feature type="domain" description="Ras-GAP" evidence="3">
    <location>
        <begin position="1172"/>
        <end position="1385"/>
    </location>
</feature>
<dbReference type="GO" id="GO:0110085">
    <property type="term" value="C:mitotic actomyosin contractile ring"/>
    <property type="evidence" value="ECO:0007669"/>
    <property type="project" value="TreeGrafter"/>
</dbReference>
<reference evidence="5 6" key="1">
    <citation type="journal article" date="2019" name="Nat. Ecol. Evol.">
        <title>Megaphylogeny resolves global patterns of mushroom evolution.</title>
        <authorList>
            <person name="Varga T."/>
            <person name="Krizsan K."/>
            <person name="Foldi C."/>
            <person name="Dima B."/>
            <person name="Sanchez-Garcia M."/>
            <person name="Sanchez-Ramirez S."/>
            <person name="Szollosi G.J."/>
            <person name="Szarkandi J.G."/>
            <person name="Papp V."/>
            <person name="Albert L."/>
            <person name="Andreopoulos W."/>
            <person name="Angelini C."/>
            <person name="Antonin V."/>
            <person name="Barry K.W."/>
            <person name="Bougher N.L."/>
            <person name="Buchanan P."/>
            <person name="Buyck B."/>
            <person name="Bense V."/>
            <person name="Catcheside P."/>
            <person name="Chovatia M."/>
            <person name="Cooper J."/>
            <person name="Damon W."/>
            <person name="Desjardin D."/>
            <person name="Finy P."/>
            <person name="Geml J."/>
            <person name="Haridas S."/>
            <person name="Hughes K."/>
            <person name="Justo A."/>
            <person name="Karasinski D."/>
            <person name="Kautmanova I."/>
            <person name="Kiss B."/>
            <person name="Kocsube S."/>
            <person name="Kotiranta H."/>
            <person name="LaButti K.M."/>
            <person name="Lechner B.E."/>
            <person name="Liimatainen K."/>
            <person name="Lipzen A."/>
            <person name="Lukacs Z."/>
            <person name="Mihaltcheva S."/>
            <person name="Morgado L.N."/>
            <person name="Niskanen T."/>
            <person name="Noordeloos M.E."/>
            <person name="Ohm R.A."/>
            <person name="Ortiz-Santana B."/>
            <person name="Ovrebo C."/>
            <person name="Racz N."/>
            <person name="Riley R."/>
            <person name="Savchenko A."/>
            <person name="Shiryaev A."/>
            <person name="Soop K."/>
            <person name="Spirin V."/>
            <person name="Szebenyi C."/>
            <person name="Tomsovsky M."/>
            <person name="Tulloss R.E."/>
            <person name="Uehling J."/>
            <person name="Grigoriev I.V."/>
            <person name="Vagvolgyi C."/>
            <person name="Papp T."/>
            <person name="Martin F.M."/>
            <person name="Miettinen O."/>
            <person name="Hibbett D.S."/>
            <person name="Nagy L.G."/>
        </authorList>
    </citation>
    <scope>NUCLEOTIDE SEQUENCE [LARGE SCALE GENOMIC DNA]</scope>
    <source>
        <strain evidence="5 6">CBS 309.79</strain>
    </source>
</reference>
<dbReference type="InterPro" id="IPR001715">
    <property type="entry name" value="CH_dom"/>
</dbReference>
<feature type="coiled-coil region" evidence="1">
    <location>
        <begin position="1639"/>
        <end position="1673"/>
    </location>
</feature>
<dbReference type="CDD" id="cd21206">
    <property type="entry name" value="CH_IQGAP"/>
    <property type="match status" value="1"/>
</dbReference>
<dbReference type="PROSITE" id="PS50018">
    <property type="entry name" value="RAS_GTPASE_ACTIV_2"/>
    <property type="match status" value="1"/>
</dbReference>
<dbReference type="GO" id="GO:0005096">
    <property type="term" value="F:GTPase activator activity"/>
    <property type="evidence" value="ECO:0007669"/>
    <property type="project" value="TreeGrafter"/>
</dbReference>
<dbReference type="OrthoDB" id="775356at2759"/>
<gene>
    <name evidence="5" type="ORF">BDV98DRAFT_561071</name>
</gene>
<dbReference type="PROSITE" id="PS50096">
    <property type="entry name" value="IQ"/>
    <property type="match status" value="9"/>
</dbReference>
<feature type="compositionally biased region" description="Basic and acidic residues" evidence="2">
    <location>
        <begin position="77"/>
        <end position="97"/>
    </location>
</feature>
<dbReference type="InterPro" id="IPR001936">
    <property type="entry name" value="RasGAP_dom"/>
</dbReference>
<dbReference type="Pfam" id="PF00307">
    <property type="entry name" value="CH"/>
    <property type="match status" value="1"/>
</dbReference>
<evidence type="ECO:0000259" key="4">
    <source>
        <dbReference type="PROSITE" id="PS50021"/>
    </source>
</evidence>
<dbReference type="GO" id="GO:0005516">
    <property type="term" value="F:calmodulin binding"/>
    <property type="evidence" value="ECO:0007669"/>
    <property type="project" value="TreeGrafter"/>
</dbReference>
<dbReference type="GO" id="GO:0051015">
    <property type="term" value="F:actin filament binding"/>
    <property type="evidence" value="ECO:0007669"/>
    <property type="project" value="TreeGrafter"/>
</dbReference>
<dbReference type="InterPro" id="IPR000593">
    <property type="entry name" value="RasGAP_C"/>
</dbReference>
<organism evidence="5 6">
    <name type="scientific">Pterulicium gracile</name>
    <dbReference type="NCBI Taxonomy" id="1884261"/>
    <lineage>
        <taxon>Eukaryota</taxon>
        <taxon>Fungi</taxon>
        <taxon>Dikarya</taxon>
        <taxon>Basidiomycota</taxon>
        <taxon>Agaricomycotina</taxon>
        <taxon>Agaricomycetes</taxon>
        <taxon>Agaricomycetidae</taxon>
        <taxon>Agaricales</taxon>
        <taxon>Pleurotineae</taxon>
        <taxon>Pterulaceae</taxon>
        <taxon>Pterulicium</taxon>
    </lineage>
</organism>